<feature type="transmembrane region" description="Helical" evidence="6">
    <location>
        <begin position="149"/>
        <end position="171"/>
    </location>
</feature>
<evidence type="ECO:0000313" key="7">
    <source>
        <dbReference type="EMBL" id="MBO0343727.1"/>
    </source>
</evidence>
<feature type="transmembrane region" description="Helical" evidence="6">
    <location>
        <begin position="39"/>
        <end position="68"/>
    </location>
</feature>
<organism evidence="7 8">
    <name type="scientific">Roseibium limicola</name>
    <dbReference type="NCBI Taxonomy" id="2816037"/>
    <lineage>
        <taxon>Bacteria</taxon>
        <taxon>Pseudomonadati</taxon>
        <taxon>Pseudomonadota</taxon>
        <taxon>Alphaproteobacteria</taxon>
        <taxon>Hyphomicrobiales</taxon>
        <taxon>Stappiaceae</taxon>
        <taxon>Roseibium</taxon>
    </lineage>
</organism>
<protein>
    <submittedName>
        <fullName evidence="7">LysE family translocator</fullName>
    </submittedName>
</protein>
<dbReference type="Proteomes" id="UP000664779">
    <property type="component" value="Unassembled WGS sequence"/>
</dbReference>
<dbReference type="AlphaFoldDB" id="A0A939EKZ2"/>
<keyword evidence="2" id="KW-1003">Cell membrane</keyword>
<dbReference type="PANTHER" id="PTHR30086:SF20">
    <property type="entry name" value="ARGININE EXPORTER PROTEIN ARGO-RELATED"/>
    <property type="match status" value="1"/>
</dbReference>
<keyword evidence="3 6" id="KW-0812">Transmembrane</keyword>
<feature type="transmembrane region" description="Helical" evidence="6">
    <location>
        <begin position="113"/>
        <end position="137"/>
    </location>
</feature>
<reference evidence="7" key="1">
    <citation type="submission" date="2021-03" db="EMBL/GenBank/DDBJ databases">
        <title>Roseibium sp. CAU 1637 isolated from Incheon.</title>
        <authorList>
            <person name="Kim W."/>
        </authorList>
    </citation>
    <scope>NUCLEOTIDE SEQUENCE</scope>
    <source>
        <strain evidence="7">CAU 1637</strain>
    </source>
</reference>
<evidence type="ECO:0000256" key="1">
    <source>
        <dbReference type="ARBA" id="ARBA00004651"/>
    </source>
</evidence>
<feature type="transmembrane region" description="Helical" evidence="6">
    <location>
        <begin position="74"/>
        <end position="92"/>
    </location>
</feature>
<evidence type="ECO:0000256" key="3">
    <source>
        <dbReference type="ARBA" id="ARBA00022692"/>
    </source>
</evidence>
<sequence>MSFELFAAYVVATLIVLAIPGPTVMLVVSYALTQGRKTAIASILGVGLGDATAATVSLMGMGAVLAASATLFTFLKWAGAAYLLWLGFKLWNTRPANPDTEEQAQKPVTPQKVFAHSFLVTAFNPKSIMFFIAFLPHFVVPTAPAAPQLLLLGTTFVVLAVANASLYALAAAEVGHRLKKPKVLARVQKGGGALLMAAALLSLKLQRN</sequence>
<dbReference type="Pfam" id="PF01810">
    <property type="entry name" value="LysE"/>
    <property type="match status" value="1"/>
</dbReference>
<proteinExistence type="predicted"/>
<comment type="caution">
    <text evidence="7">The sequence shown here is derived from an EMBL/GenBank/DDBJ whole genome shotgun (WGS) entry which is preliminary data.</text>
</comment>
<dbReference type="PIRSF" id="PIRSF006324">
    <property type="entry name" value="LeuE"/>
    <property type="match status" value="1"/>
</dbReference>
<dbReference type="InterPro" id="IPR001123">
    <property type="entry name" value="LeuE-type"/>
</dbReference>
<dbReference type="PANTHER" id="PTHR30086">
    <property type="entry name" value="ARGININE EXPORTER PROTEIN ARGO"/>
    <property type="match status" value="1"/>
</dbReference>
<evidence type="ECO:0000256" key="2">
    <source>
        <dbReference type="ARBA" id="ARBA00022475"/>
    </source>
</evidence>
<accession>A0A939EKZ2</accession>
<feature type="transmembrane region" description="Helical" evidence="6">
    <location>
        <begin position="6"/>
        <end position="32"/>
    </location>
</feature>
<evidence type="ECO:0000256" key="5">
    <source>
        <dbReference type="ARBA" id="ARBA00023136"/>
    </source>
</evidence>
<dbReference type="GO" id="GO:0015171">
    <property type="term" value="F:amino acid transmembrane transporter activity"/>
    <property type="evidence" value="ECO:0007669"/>
    <property type="project" value="TreeGrafter"/>
</dbReference>
<evidence type="ECO:0000256" key="4">
    <source>
        <dbReference type="ARBA" id="ARBA00022989"/>
    </source>
</evidence>
<keyword evidence="5 6" id="KW-0472">Membrane</keyword>
<keyword evidence="8" id="KW-1185">Reference proteome</keyword>
<dbReference type="GO" id="GO:0005886">
    <property type="term" value="C:plasma membrane"/>
    <property type="evidence" value="ECO:0007669"/>
    <property type="project" value="UniProtKB-SubCell"/>
</dbReference>
<evidence type="ECO:0000256" key="6">
    <source>
        <dbReference type="SAM" id="Phobius"/>
    </source>
</evidence>
<gene>
    <name evidence="7" type="ORF">J0X15_00715</name>
</gene>
<dbReference type="EMBL" id="JAFLNF010000001">
    <property type="protein sequence ID" value="MBO0343727.1"/>
    <property type="molecule type" value="Genomic_DNA"/>
</dbReference>
<keyword evidence="4 6" id="KW-1133">Transmembrane helix</keyword>
<evidence type="ECO:0000313" key="8">
    <source>
        <dbReference type="Proteomes" id="UP000664779"/>
    </source>
</evidence>
<dbReference type="RefSeq" id="WP_206937350.1">
    <property type="nucleotide sequence ID" value="NZ_JAFLNF010000001.1"/>
</dbReference>
<comment type="subcellular location">
    <subcellularLocation>
        <location evidence="1">Cell membrane</location>
        <topology evidence="1">Multi-pass membrane protein</topology>
    </subcellularLocation>
</comment>
<name>A0A939EKZ2_9HYPH</name>